<organism evidence="1">
    <name type="scientific">Arundo donax</name>
    <name type="common">Giant reed</name>
    <name type="synonym">Donax arundinaceus</name>
    <dbReference type="NCBI Taxonomy" id="35708"/>
    <lineage>
        <taxon>Eukaryota</taxon>
        <taxon>Viridiplantae</taxon>
        <taxon>Streptophyta</taxon>
        <taxon>Embryophyta</taxon>
        <taxon>Tracheophyta</taxon>
        <taxon>Spermatophyta</taxon>
        <taxon>Magnoliopsida</taxon>
        <taxon>Liliopsida</taxon>
        <taxon>Poales</taxon>
        <taxon>Poaceae</taxon>
        <taxon>PACMAD clade</taxon>
        <taxon>Arundinoideae</taxon>
        <taxon>Arundineae</taxon>
        <taxon>Arundo</taxon>
    </lineage>
</organism>
<dbReference type="EMBL" id="GBRH01276106">
    <property type="protein sequence ID" value="JAD21789.1"/>
    <property type="molecule type" value="Transcribed_RNA"/>
</dbReference>
<accession>A0A0A8Y6V7</accession>
<evidence type="ECO:0000313" key="1">
    <source>
        <dbReference type="EMBL" id="JAD21789.1"/>
    </source>
</evidence>
<reference evidence="1" key="1">
    <citation type="submission" date="2014-09" db="EMBL/GenBank/DDBJ databases">
        <authorList>
            <person name="Magalhaes I.L.F."/>
            <person name="Oliveira U."/>
            <person name="Santos F.R."/>
            <person name="Vidigal T.H.D.A."/>
            <person name="Brescovit A.D."/>
            <person name="Santos A.J."/>
        </authorList>
    </citation>
    <scope>NUCLEOTIDE SEQUENCE</scope>
    <source>
        <tissue evidence="1">Shoot tissue taken approximately 20 cm above the soil surface</tissue>
    </source>
</reference>
<sequence length="35" mass="3894">MKRGGQIVYSGSLGSLSSNMIKYFEVRLPEIDTCL</sequence>
<dbReference type="AlphaFoldDB" id="A0A0A8Y6V7"/>
<reference evidence="1" key="2">
    <citation type="journal article" date="2015" name="Data Brief">
        <title>Shoot transcriptome of the giant reed, Arundo donax.</title>
        <authorList>
            <person name="Barrero R.A."/>
            <person name="Guerrero F.D."/>
            <person name="Moolhuijzen P."/>
            <person name="Goolsby J.A."/>
            <person name="Tidwell J."/>
            <person name="Bellgard S.E."/>
            <person name="Bellgard M.I."/>
        </authorList>
    </citation>
    <scope>NUCLEOTIDE SEQUENCE</scope>
    <source>
        <tissue evidence="1">Shoot tissue taken approximately 20 cm above the soil surface</tissue>
    </source>
</reference>
<proteinExistence type="predicted"/>
<name>A0A0A8Y6V7_ARUDO</name>
<protein>
    <submittedName>
        <fullName evidence="1">Uncharacterized protein</fullName>
    </submittedName>
</protein>